<keyword evidence="5 6" id="KW-0408">Iron</keyword>
<comment type="subcellular location">
    <subcellularLocation>
        <location evidence="7">Cytoplasm</location>
    </subcellularLocation>
</comment>
<evidence type="ECO:0000256" key="3">
    <source>
        <dbReference type="ARBA" id="ARBA00022723"/>
    </source>
</evidence>
<comment type="function">
    <text evidence="7">Iron-storage protein.</text>
</comment>
<dbReference type="InterPro" id="IPR001519">
    <property type="entry name" value="Ferritin"/>
</dbReference>
<dbReference type="GO" id="GO:0004322">
    <property type="term" value="F:ferroxidase activity"/>
    <property type="evidence" value="ECO:0007669"/>
    <property type="project" value="TreeGrafter"/>
</dbReference>
<feature type="domain" description="Ferritin-like diiron" evidence="8">
    <location>
        <begin position="1"/>
        <end position="145"/>
    </location>
</feature>
<comment type="caution">
    <text evidence="9">The sequence shown here is derived from an EMBL/GenBank/DDBJ whole genome shotgun (WGS) entry which is preliminary data.</text>
</comment>
<proteinExistence type="inferred from homology"/>
<feature type="binding site" evidence="6">
    <location>
        <position position="127"/>
    </location>
    <ligand>
        <name>Fe cation</name>
        <dbReference type="ChEBI" id="CHEBI:24875"/>
        <label>1</label>
    </ligand>
</feature>
<evidence type="ECO:0000256" key="6">
    <source>
        <dbReference type="PIRSR" id="PIRSR601519-1"/>
    </source>
</evidence>
<evidence type="ECO:0000313" key="9">
    <source>
        <dbReference type="EMBL" id="TCK62449.1"/>
    </source>
</evidence>
<name>A0A4R1KGI3_9BACT</name>
<dbReference type="EC" id="1.16.3.2" evidence="7"/>
<evidence type="ECO:0000256" key="2">
    <source>
        <dbReference type="ARBA" id="ARBA00022434"/>
    </source>
</evidence>
<feature type="binding site" evidence="6">
    <location>
        <position position="53"/>
    </location>
    <ligand>
        <name>Fe cation</name>
        <dbReference type="ChEBI" id="CHEBI:24875"/>
        <label>1</label>
    </ligand>
</feature>
<dbReference type="InterPro" id="IPR041719">
    <property type="entry name" value="Ferritin_prok"/>
</dbReference>
<dbReference type="GO" id="GO:0008199">
    <property type="term" value="F:ferric iron binding"/>
    <property type="evidence" value="ECO:0007669"/>
    <property type="project" value="InterPro"/>
</dbReference>
<dbReference type="PROSITE" id="PS50905">
    <property type="entry name" value="FERRITIN_LIKE"/>
    <property type="match status" value="1"/>
</dbReference>
<sequence>MISKKMLKALNKQLNFELYSAYVYLAMAANANTMGLKGFSNWFHVQFQEELFHADRFYNYILDQDGEVELEQIDKPKKEYKDAQELFDVSLEHEREVTRRIYDIASLALEEKDHGTHSWIQWFITEQQEEEANVKDIKDKLKLAGSTGQGLFMINTELAARVFTPPAVP</sequence>
<keyword evidence="3 6" id="KW-0479">Metal-binding</keyword>
<comment type="catalytic activity">
    <reaction evidence="7">
        <text>4 Fe(2+) + O2 + 6 H2O = 4 iron(III) oxide-hydroxide + 12 H(+)</text>
        <dbReference type="Rhea" id="RHEA:11972"/>
        <dbReference type="ChEBI" id="CHEBI:15377"/>
        <dbReference type="ChEBI" id="CHEBI:15378"/>
        <dbReference type="ChEBI" id="CHEBI:15379"/>
        <dbReference type="ChEBI" id="CHEBI:29033"/>
        <dbReference type="ChEBI" id="CHEBI:78619"/>
        <dbReference type="EC" id="1.16.3.2"/>
    </reaction>
</comment>
<dbReference type="InterPro" id="IPR009078">
    <property type="entry name" value="Ferritin-like_SF"/>
</dbReference>
<evidence type="ECO:0000313" key="10">
    <source>
        <dbReference type="Proteomes" id="UP000294614"/>
    </source>
</evidence>
<dbReference type="FunFam" id="1.20.1260.10:FF:000001">
    <property type="entry name" value="Non-heme ferritin"/>
    <property type="match status" value="1"/>
</dbReference>
<dbReference type="PANTHER" id="PTHR11431:SF127">
    <property type="entry name" value="BACTERIAL NON-HEME FERRITIN"/>
    <property type="match status" value="1"/>
</dbReference>
<gene>
    <name evidence="9" type="ORF">C8D98_0975</name>
</gene>
<dbReference type="Gene3D" id="1.20.1260.10">
    <property type="match status" value="1"/>
</dbReference>
<feature type="binding site" evidence="6">
    <location>
        <position position="94"/>
    </location>
    <ligand>
        <name>Fe cation</name>
        <dbReference type="ChEBI" id="CHEBI:24875"/>
        <label>1</label>
    </ligand>
</feature>
<reference evidence="9 10" key="1">
    <citation type="submission" date="2019-03" db="EMBL/GenBank/DDBJ databases">
        <title>Genomic Encyclopedia of Type Strains, Phase IV (KMG-IV): sequencing the most valuable type-strain genomes for metagenomic binning, comparative biology and taxonomic classification.</title>
        <authorList>
            <person name="Goeker M."/>
        </authorList>
    </citation>
    <scope>NUCLEOTIDE SEQUENCE [LARGE SCALE GENOMIC DNA]</scope>
    <source>
        <strain evidence="9 10">DSM 24984</strain>
    </source>
</reference>
<dbReference type="InterPro" id="IPR012347">
    <property type="entry name" value="Ferritin-like"/>
</dbReference>
<dbReference type="SUPFAM" id="SSF47240">
    <property type="entry name" value="Ferritin-like"/>
    <property type="match status" value="1"/>
</dbReference>
<dbReference type="GO" id="GO:0005829">
    <property type="term" value="C:cytosol"/>
    <property type="evidence" value="ECO:0007669"/>
    <property type="project" value="TreeGrafter"/>
</dbReference>
<feature type="binding site" evidence="6">
    <location>
        <position position="50"/>
    </location>
    <ligand>
        <name>Fe cation</name>
        <dbReference type="ChEBI" id="CHEBI:24875"/>
        <label>1</label>
    </ligand>
</feature>
<evidence type="ECO:0000256" key="5">
    <source>
        <dbReference type="ARBA" id="ARBA00023004"/>
    </source>
</evidence>
<accession>A0A4R1KGI3</accession>
<comment type="similarity">
    <text evidence="1 7">Belongs to the ferritin family. Prokaryotic subfamily.</text>
</comment>
<keyword evidence="7" id="KW-0963">Cytoplasm</keyword>
<dbReference type="AlphaFoldDB" id="A0A4R1KGI3"/>
<dbReference type="Proteomes" id="UP000294614">
    <property type="component" value="Unassembled WGS sequence"/>
</dbReference>
<evidence type="ECO:0000256" key="7">
    <source>
        <dbReference type="RuleBase" id="RU361145"/>
    </source>
</evidence>
<dbReference type="PANTHER" id="PTHR11431">
    <property type="entry name" value="FERRITIN"/>
    <property type="match status" value="1"/>
</dbReference>
<dbReference type="Pfam" id="PF00210">
    <property type="entry name" value="Ferritin"/>
    <property type="match status" value="1"/>
</dbReference>
<keyword evidence="10" id="KW-1185">Reference proteome</keyword>
<dbReference type="GO" id="GO:0006826">
    <property type="term" value="P:iron ion transport"/>
    <property type="evidence" value="ECO:0007669"/>
    <property type="project" value="InterPro"/>
</dbReference>
<dbReference type="GO" id="GO:0006879">
    <property type="term" value="P:intracellular iron ion homeostasis"/>
    <property type="evidence" value="ECO:0007669"/>
    <property type="project" value="UniProtKB-KW"/>
</dbReference>
<protein>
    <recommendedName>
        <fullName evidence="7">Ferritin</fullName>
        <ecNumber evidence="7">1.16.3.2</ecNumber>
    </recommendedName>
</protein>
<dbReference type="GO" id="GO:0042802">
    <property type="term" value="F:identical protein binding"/>
    <property type="evidence" value="ECO:0007669"/>
    <property type="project" value="UniProtKB-ARBA"/>
</dbReference>
<feature type="binding site" evidence="6">
    <location>
        <position position="17"/>
    </location>
    <ligand>
        <name>Fe cation</name>
        <dbReference type="ChEBI" id="CHEBI:24875"/>
        <label>1</label>
    </ligand>
</feature>
<dbReference type="InterPro" id="IPR008331">
    <property type="entry name" value="Ferritin_DPS_dom"/>
</dbReference>
<evidence type="ECO:0000259" key="8">
    <source>
        <dbReference type="PROSITE" id="PS50905"/>
    </source>
</evidence>
<evidence type="ECO:0000256" key="4">
    <source>
        <dbReference type="ARBA" id="ARBA00023002"/>
    </source>
</evidence>
<keyword evidence="4" id="KW-0560">Oxidoreductase</keyword>
<organism evidence="9 10">
    <name type="scientific">Seleniivibrio woodruffii</name>
    <dbReference type="NCBI Taxonomy" id="1078050"/>
    <lineage>
        <taxon>Bacteria</taxon>
        <taxon>Pseudomonadati</taxon>
        <taxon>Deferribacterota</taxon>
        <taxon>Deferribacteres</taxon>
        <taxon>Deferribacterales</taxon>
        <taxon>Geovibrionaceae</taxon>
        <taxon>Seleniivibrio</taxon>
    </lineage>
</organism>
<dbReference type="EMBL" id="SMGG01000003">
    <property type="protein sequence ID" value="TCK62449.1"/>
    <property type="molecule type" value="Genomic_DNA"/>
</dbReference>
<keyword evidence="2 7" id="KW-0409">Iron storage</keyword>
<dbReference type="InterPro" id="IPR009040">
    <property type="entry name" value="Ferritin-like_diiron"/>
</dbReference>
<dbReference type="CDD" id="cd01055">
    <property type="entry name" value="Nonheme_Ferritin"/>
    <property type="match status" value="1"/>
</dbReference>
<dbReference type="GO" id="GO:0008198">
    <property type="term" value="F:ferrous iron binding"/>
    <property type="evidence" value="ECO:0007669"/>
    <property type="project" value="TreeGrafter"/>
</dbReference>
<dbReference type="OrthoDB" id="9801481at2"/>
<dbReference type="RefSeq" id="WP_132872515.1">
    <property type="nucleotide sequence ID" value="NZ_JAJUHT010000004.1"/>
</dbReference>
<evidence type="ECO:0000256" key="1">
    <source>
        <dbReference type="ARBA" id="ARBA00006950"/>
    </source>
</evidence>